<dbReference type="NCBIfam" id="TIGR02009">
    <property type="entry name" value="PGMB-YQAB-SF"/>
    <property type="match status" value="1"/>
</dbReference>
<dbReference type="InterPro" id="IPR036412">
    <property type="entry name" value="HAD-like_sf"/>
</dbReference>
<sequence>MIDLQKYAGIVFDMDGTLVDTMEGHLEAWRRACEAYGFPFDKAYMHSLGGVPSVQTVEILNQLHGLNHDAEEVAQHKHQAWLSMALKPQLFPETSGVFRHYRGLKKIGIGTGAKREGAEIILSAVGLLDQVDALVTSSDVEHGKPAPDTFLKVAQLLGVNPGDCVVFEDTEIGRQAAFAAGMDCYLFADGEFRFHPSA</sequence>
<organism evidence="2 3">
    <name type="scientific">Marinobacterium zhoushanense</name>
    <dbReference type="NCBI Taxonomy" id="1679163"/>
    <lineage>
        <taxon>Bacteria</taxon>
        <taxon>Pseudomonadati</taxon>
        <taxon>Pseudomonadota</taxon>
        <taxon>Gammaproteobacteria</taxon>
        <taxon>Oceanospirillales</taxon>
        <taxon>Oceanospirillaceae</taxon>
        <taxon>Marinobacterium</taxon>
    </lineage>
</organism>
<comment type="similarity">
    <text evidence="1">Belongs to the HAD-like hydrolase superfamily. CbbY/CbbZ/Gph/YieH family.</text>
</comment>
<proteinExistence type="inferred from homology"/>
<dbReference type="Gene3D" id="1.10.150.240">
    <property type="entry name" value="Putative phosphatase, domain 2"/>
    <property type="match status" value="1"/>
</dbReference>
<dbReference type="SUPFAM" id="SSF56784">
    <property type="entry name" value="HAD-like"/>
    <property type="match status" value="1"/>
</dbReference>
<dbReference type="InterPro" id="IPR051806">
    <property type="entry name" value="HAD-like_SPP"/>
</dbReference>
<dbReference type="NCBIfam" id="TIGR01509">
    <property type="entry name" value="HAD-SF-IA-v3"/>
    <property type="match status" value="1"/>
</dbReference>
<dbReference type="EMBL" id="BMIJ01000004">
    <property type="protein sequence ID" value="GGB94133.1"/>
    <property type="molecule type" value="Genomic_DNA"/>
</dbReference>
<dbReference type="InterPro" id="IPR006439">
    <property type="entry name" value="HAD-SF_hydro_IA"/>
</dbReference>
<dbReference type="RefSeq" id="WP_188747903.1">
    <property type="nucleotide sequence ID" value="NZ_BMIJ01000004.1"/>
</dbReference>
<evidence type="ECO:0000313" key="3">
    <source>
        <dbReference type="Proteomes" id="UP000629025"/>
    </source>
</evidence>
<dbReference type="SFLD" id="SFLDG01135">
    <property type="entry name" value="C1.5.6:_HAD__Beta-PGM__Phospha"/>
    <property type="match status" value="1"/>
</dbReference>
<keyword evidence="3" id="KW-1185">Reference proteome</keyword>
<accession>A0ABQ1KFF8</accession>
<dbReference type="PANTHER" id="PTHR43481:SF4">
    <property type="entry name" value="GLYCEROL-1-PHOSPHATE PHOSPHOHYDROLASE 1-RELATED"/>
    <property type="match status" value="1"/>
</dbReference>
<dbReference type="Proteomes" id="UP000629025">
    <property type="component" value="Unassembled WGS sequence"/>
</dbReference>
<dbReference type="PANTHER" id="PTHR43481">
    <property type="entry name" value="FRUCTOSE-1-PHOSPHATE PHOSPHATASE"/>
    <property type="match status" value="1"/>
</dbReference>
<dbReference type="InterPro" id="IPR010976">
    <property type="entry name" value="B-phosphoglucomutase_hydrolase"/>
</dbReference>
<evidence type="ECO:0000313" key="2">
    <source>
        <dbReference type="EMBL" id="GGB94133.1"/>
    </source>
</evidence>
<dbReference type="SFLD" id="SFLDG01129">
    <property type="entry name" value="C1.5:_HAD__Beta-PGM__Phosphata"/>
    <property type="match status" value="1"/>
</dbReference>
<dbReference type="Gene3D" id="3.40.50.1000">
    <property type="entry name" value="HAD superfamily/HAD-like"/>
    <property type="match status" value="1"/>
</dbReference>
<evidence type="ECO:0000256" key="1">
    <source>
        <dbReference type="ARBA" id="ARBA00006171"/>
    </source>
</evidence>
<dbReference type="InterPro" id="IPR023198">
    <property type="entry name" value="PGP-like_dom2"/>
</dbReference>
<dbReference type="Pfam" id="PF00702">
    <property type="entry name" value="Hydrolase"/>
    <property type="match status" value="1"/>
</dbReference>
<reference evidence="3" key="1">
    <citation type="journal article" date="2019" name="Int. J. Syst. Evol. Microbiol.">
        <title>The Global Catalogue of Microorganisms (GCM) 10K type strain sequencing project: providing services to taxonomists for standard genome sequencing and annotation.</title>
        <authorList>
            <consortium name="The Broad Institute Genomics Platform"/>
            <consortium name="The Broad Institute Genome Sequencing Center for Infectious Disease"/>
            <person name="Wu L."/>
            <person name="Ma J."/>
        </authorList>
    </citation>
    <scope>NUCLEOTIDE SEQUENCE [LARGE SCALE GENOMIC DNA]</scope>
    <source>
        <strain evidence="3">CGMCC 1.15341</strain>
    </source>
</reference>
<gene>
    <name evidence="2" type="ORF">GCM10011352_20230</name>
</gene>
<protein>
    <submittedName>
        <fullName evidence="2">Carotenoid dehydrogenase</fullName>
    </submittedName>
</protein>
<dbReference type="InterPro" id="IPR023214">
    <property type="entry name" value="HAD_sf"/>
</dbReference>
<comment type="caution">
    <text evidence="2">The sequence shown here is derived from an EMBL/GenBank/DDBJ whole genome shotgun (WGS) entry which is preliminary data.</text>
</comment>
<name>A0ABQ1KFF8_9GAMM</name>
<dbReference type="SFLD" id="SFLDS00003">
    <property type="entry name" value="Haloacid_Dehalogenase"/>
    <property type="match status" value="1"/>
</dbReference>